<gene>
    <name evidence="2" type="ORF">FZC85_11650</name>
</gene>
<proteinExistence type="predicted"/>
<organism evidence="2 3">
    <name type="scientific">Rossellomorea aquimaris</name>
    <dbReference type="NCBI Taxonomy" id="189382"/>
    <lineage>
        <taxon>Bacteria</taxon>
        <taxon>Bacillati</taxon>
        <taxon>Bacillota</taxon>
        <taxon>Bacilli</taxon>
        <taxon>Bacillales</taxon>
        <taxon>Bacillaceae</taxon>
        <taxon>Rossellomorea</taxon>
    </lineage>
</organism>
<name>A0A5D4UDT2_9BACI</name>
<feature type="compositionally biased region" description="Polar residues" evidence="1">
    <location>
        <begin position="23"/>
        <end position="36"/>
    </location>
</feature>
<evidence type="ECO:0000256" key="1">
    <source>
        <dbReference type="SAM" id="MobiDB-lite"/>
    </source>
</evidence>
<protein>
    <recommendedName>
        <fullName evidence="4">Spore coat protein CotO</fullName>
    </recommendedName>
</protein>
<feature type="compositionally biased region" description="Basic and acidic residues" evidence="1">
    <location>
        <begin position="38"/>
        <end position="51"/>
    </location>
</feature>
<comment type="caution">
    <text evidence="2">The sequence shown here is derived from an EMBL/GenBank/DDBJ whole genome shotgun (WGS) entry which is preliminary data.</text>
</comment>
<reference evidence="2 3" key="1">
    <citation type="submission" date="2019-08" db="EMBL/GenBank/DDBJ databases">
        <title>Bacillus genomes from the desert of Cuatro Cienegas, Coahuila.</title>
        <authorList>
            <person name="Olmedo-Alvarez G."/>
        </authorList>
    </citation>
    <scope>NUCLEOTIDE SEQUENCE [LARGE SCALE GENOMIC DNA]</scope>
    <source>
        <strain evidence="2 3">CH87b_3T</strain>
    </source>
</reference>
<feature type="region of interest" description="Disordered" evidence="1">
    <location>
        <begin position="23"/>
        <end position="51"/>
    </location>
</feature>
<dbReference type="Proteomes" id="UP000324269">
    <property type="component" value="Unassembled WGS sequence"/>
</dbReference>
<dbReference type="EMBL" id="VTEZ01000003">
    <property type="protein sequence ID" value="TYS85625.1"/>
    <property type="molecule type" value="Genomic_DNA"/>
</dbReference>
<dbReference type="OrthoDB" id="2968468at2"/>
<evidence type="ECO:0000313" key="2">
    <source>
        <dbReference type="EMBL" id="TYS85625.1"/>
    </source>
</evidence>
<evidence type="ECO:0000313" key="3">
    <source>
        <dbReference type="Proteomes" id="UP000324269"/>
    </source>
</evidence>
<dbReference type="InterPro" id="IPR025439">
    <property type="entry name" value="Spore_coat_CotO"/>
</dbReference>
<accession>A0A5D4UDT2</accession>
<evidence type="ECO:0008006" key="4">
    <source>
        <dbReference type="Google" id="ProtNLM"/>
    </source>
</evidence>
<sequence>MGLNRQKKPLLYIHQPRLNDVKSSMQEVYRGSSSIVQPEREERNTQPIEMKRKSAELIEAAPLGRLKQPEYHTIVKREPKEVRPIIKETTNSEEANQGESGLVHSHDGYFKPLTPFKDLDMDGKIEYMQQSIMGRAPFPCAFQTEEGVYRGVLTSADSASIDIKTFQGEEVTLKRNSIKAIKIIGLK</sequence>
<dbReference type="AlphaFoldDB" id="A0A5D4UDT2"/>
<dbReference type="Pfam" id="PF14153">
    <property type="entry name" value="Spore_coat_CotO"/>
    <property type="match status" value="1"/>
</dbReference>